<keyword evidence="2 3" id="KW-0694">RNA-binding</keyword>
<dbReference type="FunCoup" id="H2Z8K6">
    <property type="interactions" value="703"/>
</dbReference>
<dbReference type="GO" id="GO:1990904">
    <property type="term" value="C:ribonucleoprotein complex"/>
    <property type="evidence" value="ECO:0007669"/>
    <property type="project" value="TreeGrafter"/>
</dbReference>
<evidence type="ECO:0000259" key="5">
    <source>
        <dbReference type="PROSITE" id="PS50102"/>
    </source>
</evidence>
<dbReference type="OMA" id="ISDRQCY"/>
<dbReference type="Gene3D" id="3.10.450.50">
    <property type="match status" value="1"/>
</dbReference>
<feature type="compositionally biased region" description="Polar residues" evidence="4">
    <location>
        <begin position="259"/>
        <end position="272"/>
    </location>
</feature>
<proteinExistence type="predicted"/>
<dbReference type="GO" id="GO:0003729">
    <property type="term" value="F:mRNA binding"/>
    <property type="evidence" value="ECO:0007669"/>
    <property type="project" value="TreeGrafter"/>
</dbReference>
<dbReference type="CDD" id="cd12229">
    <property type="entry name" value="RRM_G3BP"/>
    <property type="match status" value="1"/>
</dbReference>
<evidence type="ECO:0000313" key="8">
    <source>
        <dbReference type="Proteomes" id="UP000007875"/>
    </source>
</evidence>
<dbReference type="SUPFAM" id="SSF54427">
    <property type="entry name" value="NTF2-like"/>
    <property type="match status" value="1"/>
</dbReference>
<evidence type="ECO:0000256" key="4">
    <source>
        <dbReference type="SAM" id="MobiDB-lite"/>
    </source>
</evidence>
<dbReference type="InterPro" id="IPR039539">
    <property type="entry name" value="Ras_GTPase_bind_prot"/>
</dbReference>
<feature type="compositionally biased region" description="Acidic residues" evidence="4">
    <location>
        <begin position="148"/>
        <end position="161"/>
    </location>
</feature>
<evidence type="ECO:0000256" key="1">
    <source>
        <dbReference type="ARBA" id="ARBA00004210"/>
    </source>
</evidence>
<dbReference type="Pfam" id="PF00076">
    <property type="entry name" value="RRM_1"/>
    <property type="match status" value="1"/>
</dbReference>
<reference evidence="7" key="2">
    <citation type="submission" date="2025-08" db="UniProtKB">
        <authorList>
            <consortium name="Ensembl"/>
        </authorList>
    </citation>
    <scope>IDENTIFICATION</scope>
</reference>
<dbReference type="InterPro" id="IPR018222">
    <property type="entry name" value="Nuclear_transport_factor_2_euk"/>
</dbReference>
<keyword evidence="8" id="KW-1185">Reference proteome</keyword>
<evidence type="ECO:0000256" key="2">
    <source>
        <dbReference type="ARBA" id="ARBA00022884"/>
    </source>
</evidence>
<feature type="compositionally biased region" description="Pro residues" evidence="4">
    <location>
        <begin position="223"/>
        <end position="237"/>
    </location>
</feature>
<feature type="domain" description="RRM" evidence="5">
    <location>
        <begin position="337"/>
        <end position="413"/>
    </location>
</feature>
<evidence type="ECO:0000313" key="7">
    <source>
        <dbReference type="Ensembl" id="ENSCSAVP00000013918.1"/>
    </source>
</evidence>
<reference evidence="8" key="1">
    <citation type="submission" date="2003-08" db="EMBL/GenBank/DDBJ databases">
        <authorList>
            <person name="Birren B."/>
            <person name="Nusbaum C."/>
            <person name="Abebe A."/>
            <person name="Abouelleil A."/>
            <person name="Adekoya E."/>
            <person name="Ait-zahra M."/>
            <person name="Allen N."/>
            <person name="Allen T."/>
            <person name="An P."/>
            <person name="Anderson M."/>
            <person name="Anderson S."/>
            <person name="Arachchi H."/>
            <person name="Armbruster J."/>
            <person name="Bachantsang P."/>
            <person name="Baldwin J."/>
            <person name="Barry A."/>
            <person name="Bayul T."/>
            <person name="Blitshsteyn B."/>
            <person name="Bloom T."/>
            <person name="Blye J."/>
            <person name="Boguslavskiy L."/>
            <person name="Borowsky M."/>
            <person name="Boukhgalter B."/>
            <person name="Brunache A."/>
            <person name="Butler J."/>
            <person name="Calixte N."/>
            <person name="Calvo S."/>
            <person name="Camarata J."/>
            <person name="Campo K."/>
            <person name="Chang J."/>
            <person name="Cheshatsang Y."/>
            <person name="Citroen M."/>
            <person name="Collymore A."/>
            <person name="Considine T."/>
            <person name="Cook A."/>
            <person name="Cooke P."/>
            <person name="Corum B."/>
            <person name="Cuomo C."/>
            <person name="David R."/>
            <person name="Dawoe T."/>
            <person name="Degray S."/>
            <person name="Dodge S."/>
            <person name="Dooley K."/>
            <person name="Dorje P."/>
            <person name="Dorjee K."/>
            <person name="Dorris L."/>
            <person name="Duffey N."/>
            <person name="Dupes A."/>
            <person name="Elkins T."/>
            <person name="Engels R."/>
            <person name="Erickson J."/>
            <person name="Farina A."/>
            <person name="Faro S."/>
            <person name="Ferreira P."/>
            <person name="Fischer H."/>
            <person name="Fitzgerald M."/>
            <person name="Foley K."/>
            <person name="Gage D."/>
            <person name="Galagan J."/>
            <person name="Gearin G."/>
            <person name="Gnerre S."/>
            <person name="Gnirke A."/>
            <person name="Goyette A."/>
            <person name="Graham J."/>
            <person name="Grandbois E."/>
            <person name="Gyaltsen K."/>
            <person name="Hafez N."/>
            <person name="Hagopian D."/>
            <person name="Hagos B."/>
            <person name="Hall J."/>
            <person name="Hatcher B."/>
            <person name="Heller A."/>
            <person name="Higgins H."/>
            <person name="Honan T."/>
            <person name="Horn A."/>
            <person name="Houde N."/>
            <person name="Hughes L."/>
            <person name="Hulme W."/>
            <person name="Husby E."/>
            <person name="Iliev I."/>
            <person name="Jaffe D."/>
            <person name="Jones C."/>
            <person name="Kamal M."/>
            <person name="Kamat A."/>
            <person name="Kamvysselis M."/>
            <person name="Karlsson E."/>
            <person name="Kells C."/>
            <person name="Kieu A."/>
            <person name="Kisner P."/>
            <person name="Kodira C."/>
            <person name="Kulbokas E."/>
            <person name="Labutti K."/>
            <person name="Lama D."/>
            <person name="Landers T."/>
            <person name="Leger J."/>
            <person name="Levine S."/>
            <person name="Lewis D."/>
            <person name="Lewis T."/>
            <person name="Lindblad-toh K."/>
            <person name="Liu X."/>
            <person name="Lokyitsang T."/>
            <person name="Lokyitsang Y."/>
            <person name="Lucien O."/>
            <person name="Lui A."/>
            <person name="Ma L.J."/>
            <person name="Mabbitt R."/>
            <person name="Macdonald J."/>
            <person name="Maclean C."/>
            <person name="Major J."/>
            <person name="Manning J."/>
            <person name="Marabella R."/>
            <person name="Maru K."/>
            <person name="Matthews C."/>
            <person name="Mauceli E."/>
            <person name="Mccarthy M."/>
            <person name="Mcdonough S."/>
            <person name="Mcghee T."/>
            <person name="Meldrim J."/>
            <person name="Meneus L."/>
            <person name="Mesirov J."/>
            <person name="Mihalev A."/>
            <person name="Mihova T."/>
            <person name="Mikkelsen T."/>
            <person name="Mlenga V."/>
            <person name="Moru K."/>
            <person name="Mozes J."/>
            <person name="Mulrain L."/>
            <person name="Munson G."/>
            <person name="Naylor J."/>
            <person name="Newes C."/>
            <person name="Nguyen C."/>
            <person name="Nguyen N."/>
            <person name="Nguyen T."/>
            <person name="Nicol R."/>
            <person name="Nielsen C."/>
            <person name="Nizzari M."/>
            <person name="Norbu C."/>
            <person name="Norbu N."/>
            <person name="O'donnell P."/>
            <person name="Okoawo O."/>
            <person name="O'leary S."/>
            <person name="Omotosho B."/>
            <person name="O'neill K."/>
            <person name="Osman S."/>
            <person name="Parker S."/>
            <person name="Perrin D."/>
            <person name="Phunkhang P."/>
            <person name="Piqani B."/>
            <person name="Purcell S."/>
            <person name="Rachupka T."/>
            <person name="Ramasamy U."/>
            <person name="Rameau R."/>
            <person name="Ray V."/>
            <person name="Raymond C."/>
            <person name="Retta R."/>
            <person name="Richardson S."/>
            <person name="Rise C."/>
            <person name="Rodriguez J."/>
            <person name="Rogers J."/>
            <person name="Rogov P."/>
            <person name="Rutman M."/>
            <person name="Schupbach R."/>
            <person name="Seaman C."/>
            <person name="Settipalli S."/>
            <person name="Sharpe T."/>
            <person name="Sheridan J."/>
            <person name="Sherpa N."/>
            <person name="Shi J."/>
            <person name="Smirnov S."/>
            <person name="Smith C."/>
            <person name="Sougnez C."/>
            <person name="Spencer B."/>
            <person name="Stalker J."/>
            <person name="Stange-thomann N."/>
            <person name="Stavropoulos S."/>
            <person name="Stetson K."/>
            <person name="Stone C."/>
            <person name="Stone S."/>
            <person name="Stubbs M."/>
            <person name="Talamas J."/>
            <person name="Tchuinga P."/>
            <person name="Tenzing P."/>
            <person name="Tesfaye S."/>
            <person name="Theodore J."/>
            <person name="Thoulutsang Y."/>
            <person name="Topham K."/>
            <person name="Towey S."/>
            <person name="Tsamla T."/>
            <person name="Tsomo N."/>
            <person name="Vallee D."/>
            <person name="Vassiliev H."/>
            <person name="Venkataraman V."/>
            <person name="Vinson J."/>
            <person name="Vo A."/>
            <person name="Wade C."/>
            <person name="Wang S."/>
            <person name="Wangchuk T."/>
            <person name="Wangdi T."/>
            <person name="Whittaker C."/>
            <person name="Wilkinson J."/>
            <person name="Wu Y."/>
            <person name="Wyman D."/>
            <person name="Yadav S."/>
            <person name="Yang S."/>
            <person name="Yang X."/>
            <person name="Yeager S."/>
            <person name="Yee E."/>
            <person name="Young G."/>
            <person name="Zainoun J."/>
            <person name="Zembeck L."/>
            <person name="Zimmer A."/>
            <person name="Zody M."/>
            <person name="Lander E."/>
        </authorList>
    </citation>
    <scope>NUCLEOTIDE SEQUENCE [LARGE SCALE GENOMIC DNA]</scope>
</reference>
<evidence type="ECO:0000259" key="6">
    <source>
        <dbReference type="PROSITE" id="PS50177"/>
    </source>
</evidence>
<dbReference type="PROSITE" id="PS50177">
    <property type="entry name" value="NTF2_DOMAIN"/>
    <property type="match status" value="1"/>
</dbReference>
<comment type="subcellular location">
    <subcellularLocation>
        <location evidence="1">Cytoplasm</location>
        <location evidence="1">Stress granule</location>
    </subcellularLocation>
</comment>
<dbReference type="GeneTree" id="ENSGT00390000011365"/>
<feature type="compositionally biased region" description="Basic and acidic residues" evidence="4">
    <location>
        <begin position="443"/>
        <end position="455"/>
    </location>
</feature>
<feature type="compositionally biased region" description="Basic and acidic residues" evidence="4">
    <location>
        <begin position="407"/>
        <end position="434"/>
    </location>
</feature>
<feature type="compositionally biased region" description="Acidic residues" evidence="4">
    <location>
        <begin position="199"/>
        <end position="208"/>
    </location>
</feature>
<evidence type="ECO:0008006" key="9">
    <source>
        <dbReference type="Google" id="ProtNLM"/>
    </source>
</evidence>
<dbReference type="InterPro" id="IPR012677">
    <property type="entry name" value="Nucleotide-bd_a/b_plait_sf"/>
</dbReference>
<feature type="region of interest" description="Disordered" evidence="4">
    <location>
        <begin position="404"/>
        <end position="462"/>
    </location>
</feature>
<dbReference type="STRING" id="51511.ENSCSAVP00000013918"/>
<sequence length="462" mass="52169">MVMMEKPSPIQVGREFVRQYYTLLNKAPELLYRFYSMNSSYVHGGRYSNGEPEKPVIGQTEIHTKIDSLDFHDCHTKIRQVDAHSTIGSGIVVQVTGELSNSGLPLRRFMQTFVLAPQGDNPYKFYVHNDIFRYQDEVFLDESSTERVEEEQAVGESDEEAQAPVVPAYQDAYLDQQANHDLAMNGVVQQMETINVEAPEIEQPEIEESPAQSPQPEEEREPTPPPTTTTIDPTPPPVEEEVIETPAPSKPFSWADLASKNTPARSNVQQGTVVKVVQPEPEPVEAAPKPARQPRANQRFNAPKEEDRSYGDRNDARRQREAPGGGGGGSVRYPDNQQIFVGNLPYDIKEVDLKNHFTDFGNVIEVRINHSHSNNPSFGFVIFENPSSVEKVLEIMPTQYKNNQRINIEEKKQRNARDPRRGGDSRRGAGDIRNRRGGGSTQMRRDRPGSRDDARNYSSNRR</sequence>
<dbReference type="InParanoid" id="H2Z8K6"/>
<feature type="region of interest" description="Disordered" evidence="4">
    <location>
        <begin position="199"/>
        <end position="336"/>
    </location>
</feature>
<feature type="region of interest" description="Disordered" evidence="4">
    <location>
        <begin position="143"/>
        <end position="163"/>
    </location>
</feature>
<feature type="domain" description="NTF2" evidence="6">
    <location>
        <begin position="12"/>
        <end position="134"/>
    </location>
</feature>
<dbReference type="InterPro" id="IPR035979">
    <property type="entry name" value="RBD_domain_sf"/>
</dbReference>
<dbReference type="eggNOG" id="KOG0116">
    <property type="taxonomic scope" value="Eukaryota"/>
</dbReference>
<dbReference type="InterPro" id="IPR000504">
    <property type="entry name" value="RRM_dom"/>
</dbReference>
<reference evidence="7" key="3">
    <citation type="submission" date="2025-09" db="UniProtKB">
        <authorList>
            <consortium name="Ensembl"/>
        </authorList>
    </citation>
    <scope>IDENTIFICATION</scope>
</reference>
<dbReference type="Proteomes" id="UP000007875">
    <property type="component" value="Unassembled WGS sequence"/>
</dbReference>
<feature type="compositionally biased region" description="Low complexity" evidence="4">
    <location>
        <begin position="273"/>
        <end position="290"/>
    </location>
</feature>
<dbReference type="Gene3D" id="3.30.70.330">
    <property type="match status" value="1"/>
</dbReference>
<dbReference type="PROSITE" id="PS50102">
    <property type="entry name" value="RRM"/>
    <property type="match status" value="1"/>
</dbReference>
<accession>H2Z8K6</accession>
<dbReference type="GO" id="GO:0005829">
    <property type="term" value="C:cytosol"/>
    <property type="evidence" value="ECO:0007669"/>
    <property type="project" value="TreeGrafter"/>
</dbReference>
<dbReference type="SMART" id="SM00360">
    <property type="entry name" value="RRM"/>
    <property type="match status" value="1"/>
</dbReference>
<protein>
    <recommendedName>
        <fullName evidence="9">Ras GTPase-activating protein-binding protein 2</fullName>
    </recommendedName>
</protein>
<feature type="compositionally biased region" description="Basic and acidic residues" evidence="4">
    <location>
        <begin position="302"/>
        <end position="321"/>
    </location>
</feature>
<dbReference type="GO" id="GO:0010494">
    <property type="term" value="C:cytoplasmic stress granule"/>
    <property type="evidence" value="ECO:0007669"/>
    <property type="project" value="UniProtKB-SubCell"/>
</dbReference>
<dbReference type="HOGENOM" id="CLU_022209_0_2_1"/>
<dbReference type="InterPro" id="IPR032710">
    <property type="entry name" value="NTF2-like_dom_sf"/>
</dbReference>
<dbReference type="PANTHER" id="PTHR10693">
    <property type="entry name" value="RAS GTPASE-ACTIVATING PROTEIN-BINDING PROTEIN"/>
    <property type="match status" value="1"/>
</dbReference>
<dbReference type="SUPFAM" id="SSF54928">
    <property type="entry name" value="RNA-binding domain, RBD"/>
    <property type="match status" value="1"/>
</dbReference>
<organism evidence="7 8">
    <name type="scientific">Ciona savignyi</name>
    <name type="common">Pacific transparent sea squirt</name>
    <dbReference type="NCBI Taxonomy" id="51511"/>
    <lineage>
        <taxon>Eukaryota</taxon>
        <taxon>Metazoa</taxon>
        <taxon>Chordata</taxon>
        <taxon>Tunicata</taxon>
        <taxon>Ascidiacea</taxon>
        <taxon>Phlebobranchia</taxon>
        <taxon>Cionidae</taxon>
        <taxon>Ciona</taxon>
    </lineage>
</organism>
<dbReference type="CDD" id="cd00780">
    <property type="entry name" value="NTF2"/>
    <property type="match status" value="1"/>
</dbReference>
<evidence type="ECO:0000256" key="3">
    <source>
        <dbReference type="PROSITE-ProRule" id="PRU00176"/>
    </source>
</evidence>
<dbReference type="InterPro" id="IPR002075">
    <property type="entry name" value="NTF2_dom"/>
</dbReference>
<dbReference type="AlphaFoldDB" id="H2Z8K6"/>
<dbReference type="Pfam" id="PF02136">
    <property type="entry name" value="NTF2"/>
    <property type="match status" value="1"/>
</dbReference>
<dbReference type="Ensembl" id="ENSCSAVT00000014078.1">
    <property type="protein sequence ID" value="ENSCSAVP00000013918.1"/>
    <property type="gene ID" value="ENSCSAVG00000008160.1"/>
</dbReference>
<dbReference type="PANTHER" id="PTHR10693:SF20">
    <property type="entry name" value="AT27578P"/>
    <property type="match status" value="1"/>
</dbReference>
<name>H2Z8K6_CIOSA</name>
<dbReference type="FunFam" id="3.10.450.50:FF:000010">
    <property type="entry name" value="Ras GTPase-activating protein-binding protein"/>
    <property type="match status" value="1"/>
</dbReference>